<keyword evidence="1" id="KW-0378">Hydrolase</keyword>
<keyword evidence="2" id="KW-1185">Reference proteome</keyword>
<dbReference type="RefSeq" id="WP_018301151.1">
    <property type="nucleotide sequence ID" value="NZ_KB902276.1"/>
</dbReference>
<dbReference type="OrthoDB" id="9804993at2"/>
<dbReference type="SUPFAM" id="SSF53474">
    <property type="entry name" value="alpha/beta-Hydrolases"/>
    <property type="match status" value="1"/>
</dbReference>
<dbReference type="Gene3D" id="3.40.50.1820">
    <property type="entry name" value="alpha/beta hydrolase"/>
    <property type="match status" value="1"/>
</dbReference>
<accession>A0A0D0PEU2</accession>
<reference evidence="1 2" key="1">
    <citation type="submission" date="2013-01" db="EMBL/GenBank/DDBJ databases">
        <authorList>
            <person name="Fiebig A."/>
            <person name="Goeker M."/>
            <person name="Klenk H.-P.P."/>
        </authorList>
    </citation>
    <scope>NUCLEOTIDE SEQUENCE [LARGE SCALE GENOMIC DNA]</scope>
    <source>
        <strain evidence="1 2">DSM 24838</strain>
    </source>
</reference>
<evidence type="ECO:0000313" key="2">
    <source>
        <dbReference type="Proteomes" id="UP000035100"/>
    </source>
</evidence>
<dbReference type="Proteomes" id="UP000035100">
    <property type="component" value="Unassembled WGS sequence"/>
</dbReference>
<dbReference type="STRING" id="1123501.Wenmar_01486"/>
<evidence type="ECO:0000313" key="1">
    <source>
        <dbReference type="EMBL" id="KIQ69916.1"/>
    </source>
</evidence>
<dbReference type="eggNOG" id="COG1073">
    <property type="taxonomic scope" value="Bacteria"/>
</dbReference>
<dbReference type="InterPro" id="IPR029058">
    <property type="entry name" value="AB_hydrolase_fold"/>
</dbReference>
<organism evidence="1 2">
    <name type="scientific">Wenxinia marina DSM 24838</name>
    <dbReference type="NCBI Taxonomy" id="1123501"/>
    <lineage>
        <taxon>Bacteria</taxon>
        <taxon>Pseudomonadati</taxon>
        <taxon>Pseudomonadota</taxon>
        <taxon>Alphaproteobacteria</taxon>
        <taxon>Rhodobacterales</taxon>
        <taxon>Roseobacteraceae</taxon>
        <taxon>Wenxinia</taxon>
    </lineage>
</organism>
<dbReference type="EMBL" id="AONG01000008">
    <property type="protein sequence ID" value="KIQ69916.1"/>
    <property type="molecule type" value="Genomic_DNA"/>
</dbReference>
<proteinExistence type="predicted"/>
<protein>
    <submittedName>
        <fullName evidence="1">Alpha/beta hydrolase family</fullName>
    </submittedName>
</protein>
<dbReference type="GO" id="GO:0016787">
    <property type="term" value="F:hydrolase activity"/>
    <property type="evidence" value="ECO:0007669"/>
    <property type="project" value="UniProtKB-KW"/>
</dbReference>
<name>A0A0D0PEU2_9RHOB</name>
<comment type="caution">
    <text evidence="1">The sequence shown here is derived from an EMBL/GenBank/DDBJ whole genome shotgun (WGS) entry which is preliminary data.</text>
</comment>
<dbReference type="AlphaFoldDB" id="A0A0D0PEU2"/>
<gene>
    <name evidence="1" type="ORF">Wenmar_01486</name>
</gene>
<sequence>MILFLHGAGVTAADLRPGTYPLLRRLNDVAGPGAEIVVPVLAGASAAEWMDAIGDAAAALGPQDAVVGHSHGGAMGLKWLAERAPGRPLRAFVGCAMPMWGAPDWDGDDYRLPDDLASAMAGVERIVLAQADDDDTVERGHLDLYAFRLPRAEVHRLAGGGHDLDTDAVEEALAVAAHSAVSG</sequence>